<evidence type="ECO:0000256" key="3">
    <source>
        <dbReference type="ARBA" id="ARBA00022448"/>
    </source>
</evidence>
<evidence type="ECO:0000256" key="2">
    <source>
        <dbReference type="ARBA" id="ARBA00008520"/>
    </source>
</evidence>
<keyword evidence="7" id="KW-1185">Reference proteome</keyword>
<dbReference type="Proteomes" id="UP001652445">
    <property type="component" value="Unassembled WGS sequence"/>
</dbReference>
<dbReference type="PANTHER" id="PTHR43649">
    <property type="entry name" value="ARABINOSE-BINDING PROTEIN-RELATED"/>
    <property type="match status" value="1"/>
</dbReference>
<dbReference type="Gene3D" id="3.40.190.10">
    <property type="entry name" value="Periplasmic binding protein-like II"/>
    <property type="match status" value="1"/>
</dbReference>
<comment type="similarity">
    <text evidence="2">Belongs to the bacterial solute-binding protein 1 family.</text>
</comment>
<dbReference type="EMBL" id="JAOQIO010000110">
    <property type="protein sequence ID" value="MCU6796888.1"/>
    <property type="molecule type" value="Genomic_DNA"/>
</dbReference>
<evidence type="ECO:0000256" key="1">
    <source>
        <dbReference type="ARBA" id="ARBA00004196"/>
    </source>
</evidence>
<gene>
    <name evidence="6" type="ORF">OB236_32655</name>
</gene>
<protein>
    <submittedName>
        <fullName evidence="6">Extracellular solute-binding protein</fullName>
    </submittedName>
</protein>
<dbReference type="PANTHER" id="PTHR43649:SF31">
    <property type="entry name" value="SN-GLYCEROL-3-PHOSPHATE-BINDING PERIPLASMIC PROTEIN UGPB"/>
    <property type="match status" value="1"/>
</dbReference>
<comment type="caution">
    <text evidence="6">The sequence shown here is derived from an EMBL/GenBank/DDBJ whole genome shotgun (WGS) entry which is preliminary data.</text>
</comment>
<keyword evidence="5" id="KW-0812">Transmembrane</keyword>
<dbReference type="SUPFAM" id="SSF53850">
    <property type="entry name" value="Periplasmic binding protein-like II"/>
    <property type="match status" value="1"/>
</dbReference>
<accession>A0ABT2UQF4</accession>
<keyword evidence="4" id="KW-0732">Signal</keyword>
<comment type="subcellular location">
    <subcellularLocation>
        <location evidence="1">Cell envelope</location>
    </subcellularLocation>
</comment>
<organism evidence="6 7">
    <name type="scientific">Paenibacillus baimaensis</name>
    <dbReference type="NCBI Taxonomy" id="2982185"/>
    <lineage>
        <taxon>Bacteria</taxon>
        <taxon>Bacillati</taxon>
        <taxon>Bacillota</taxon>
        <taxon>Bacilli</taxon>
        <taxon>Bacillales</taxon>
        <taxon>Paenibacillaceae</taxon>
        <taxon>Paenibacillus</taxon>
    </lineage>
</organism>
<reference evidence="6 7" key="1">
    <citation type="submission" date="2022-09" db="EMBL/GenBank/DDBJ databases">
        <authorList>
            <person name="Han X.L."/>
            <person name="Wang Q."/>
            <person name="Lu T."/>
        </authorList>
    </citation>
    <scope>NUCLEOTIDE SEQUENCE [LARGE SCALE GENOMIC DNA]</scope>
    <source>
        <strain evidence="6 7">WQ 127069</strain>
    </source>
</reference>
<evidence type="ECO:0000256" key="4">
    <source>
        <dbReference type="ARBA" id="ARBA00022729"/>
    </source>
</evidence>
<evidence type="ECO:0000313" key="6">
    <source>
        <dbReference type="EMBL" id="MCU6796888.1"/>
    </source>
</evidence>
<name>A0ABT2UQF4_9BACL</name>
<sequence length="518" mass="58625">MKHNEPEYWEKQLANSPIPKGEAGFSKDLMQKIKERVEMQERPTNRRWLKLAPLLAISAMLVIGFFQWERLESIVGPMSKPVIPLALEPIDAEKEITLKVAYFHENTFMMHYGKAYTIRYPNIEVKVITMGDNDWNSYDDKDKILELLDREKPDVVYLSPNMYGELAKEGRLYPLDPVMKQDSYDLNNMYSGVTETLRTAADGKLYGLAPDYEMNALYYNKDLFDKYGVPYPKSGMSWEETMQLAARFPANGQGGDRVYGLLPTYYSEASQLAGQIAKTMGLSMTNADGNQVTLRTDGWKKAWSLAADGYSQGYVYQPEPRANPQGNILMEDMYKRNPFITGKAAMAYSSYSLSRDLETAKSQYKMNSFNWDMVSEPVDPSRPNESASFALGPVYAVNAQSEHQRAAWEMIKLINSTEIIKKLNRSAGGGSLSVRLQSLKPEDGRNYAPFYSMKPSTVGAESGLHPRVLRKFKEAYSPLAVKQMKAVVEGRLKLDDALKQLQEDSQNALFSALLDSRN</sequence>
<keyword evidence="5" id="KW-1133">Transmembrane helix</keyword>
<dbReference type="Pfam" id="PF01547">
    <property type="entry name" value="SBP_bac_1"/>
    <property type="match status" value="1"/>
</dbReference>
<dbReference type="InterPro" id="IPR006059">
    <property type="entry name" value="SBP"/>
</dbReference>
<dbReference type="RefSeq" id="WP_262687717.1">
    <property type="nucleotide sequence ID" value="NZ_JAOQIO010000110.1"/>
</dbReference>
<dbReference type="InterPro" id="IPR050490">
    <property type="entry name" value="Bact_solute-bd_prot1"/>
</dbReference>
<keyword evidence="3" id="KW-0813">Transport</keyword>
<evidence type="ECO:0000313" key="7">
    <source>
        <dbReference type="Proteomes" id="UP001652445"/>
    </source>
</evidence>
<feature type="transmembrane region" description="Helical" evidence="5">
    <location>
        <begin position="48"/>
        <end position="68"/>
    </location>
</feature>
<proteinExistence type="inferred from homology"/>
<evidence type="ECO:0000256" key="5">
    <source>
        <dbReference type="SAM" id="Phobius"/>
    </source>
</evidence>
<keyword evidence="5" id="KW-0472">Membrane</keyword>